<evidence type="ECO:0000313" key="1">
    <source>
        <dbReference type="EMBL" id="KAJ8866414.1"/>
    </source>
</evidence>
<sequence length="129" mass="14217">MKSVVYATLVKDTDDLEQRINNAYAAVRHNPAIFERLRQSMEVSWQKVQAAGEEKAGDVDDDGIPVIAVITTCACSRRSYVTNHNVLSGLREESGLSGSGQLRAGFAFLRSQPAIQPSPVKPDGEFFYR</sequence>
<evidence type="ECO:0000313" key="2">
    <source>
        <dbReference type="Proteomes" id="UP001159363"/>
    </source>
</evidence>
<protein>
    <submittedName>
        <fullName evidence="1">Uncharacterized protein</fullName>
    </submittedName>
</protein>
<keyword evidence="2" id="KW-1185">Reference proteome</keyword>
<comment type="caution">
    <text evidence="1">The sequence shown here is derived from an EMBL/GenBank/DDBJ whole genome shotgun (WGS) entry which is preliminary data.</text>
</comment>
<accession>A0ABQ9G5U6</accession>
<dbReference type="EMBL" id="JARBHB010000016">
    <property type="protein sequence ID" value="KAJ8866414.1"/>
    <property type="molecule type" value="Genomic_DNA"/>
</dbReference>
<reference evidence="1 2" key="1">
    <citation type="submission" date="2023-02" db="EMBL/GenBank/DDBJ databases">
        <title>LHISI_Scaffold_Assembly.</title>
        <authorList>
            <person name="Stuart O.P."/>
            <person name="Cleave R."/>
            <person name="Magrath M.J.L."/>
            <person name="Mikheyev A.S."/>
        </authorList>
    </citation>
    <scope>NUCLEOTIDE SEQUENCE [LARGE SCALE GENOMIC DNA]</scope>
    <source>
        <strain evidence="1">Daus_M_001</strain>
        <tissue evidence="1">Leg muscle</tissue>
    </source>
</reference>
<dbReference type="Proteomes" id="UP001159363">
    <property type="component" value="Chromosome 15"/>
</dbReference>
<name>A0ABQ9G5U6_9NEOP</name>
<gene>
    <name evidence="1" type="ORF">PR048_032257</name>
</gene>
<organism evidence="1 2">
    <name type="scientific">Dryococelus australis</name>
    <dbReference type="NCBI Taxonomy" id="614101"/>
    <lineage>
        <taxon>Eukaryota</taxon>
        <taxon>Metazoa</taxon>
        <taxon>Ecdysozoa</taxon>
        <taxon>Arthropoda</taxon>
        <taxon>Hexapoda</taxon>
        <taxon>Insecta</taxon>
        <taxon>Pterygota</taxon>
        <taxon>Neoptera</taxon>
        <taxon>Polyneoptera</taxon>
        <taxon>Phasmatodea</taxon>
        <taxon>Verophasmatodea</taxon>
        <taxon>Anareolatae</taxon>
        <taxon>Phasmatidae</taxon>
        <taxon>Eurycanthinae</taxon>
        <taxon>Dryococelus</taxon>
    </lineage>
</organism>
<proteinExistence type="predicted"/>